<dbReference type="AlphaFoldDB" id="D6ZAE4"/>
<dbReference type="InterPro" id="IPR006127">
    <property type="entry name" value="ZnuA-like"/>
</dbReference>
<evidence type="ECO:0000256" key="3">
    <source>
        <dbReference type="ARBA" id="ARBA00022723"/>
    </source>
</evidence>
<dbReference type="GO" id="GO:0030313">
    <property type="term" value="C:cell envelope"/>
    <property type="evidence" value="ECO:0007669"/>
    <property type="project" value="UniProtKB-SubCell"/>
</dbReference>
<sequence>MMSASPLRRTRYGALALAALALAGCDKSAGGATARTPNIVASTQAWALVAKAVAGEQVPVAVIVGAGKDPHEYQFSSRDAAAVESASVAVMGGKGYDSFMDKALPAGGGPKAIKGESATIVSPELRPKGNAALDNPHVFFDFAVVDAVAHELADELSREDSAHGDLYRHNLRTLRAQLQGFAEQLEELGRSHPGLRAVQTESVGQYLLDYLGASDVTPAGYRAAVANESDPALADQAAAVGLISSRGADLVVDNPQEENKSVNELLAAATSAGVPVVGVGETPPPQVASYSDWLRSILGGFTTALGSPAQPNGEHAGPAR</sequence>
<dbReference type="SUPFAM" id="SSF53807">
    <property type="entry name" value="Helical backbone' metal receptor"/>
    <property type="match status" value="1"/>
</dbReference>
<proteinExistence type="predicted"/>
<evidence type="ECO:0000256" key="2">
    <source>
        <dbReference type="ARBA" id="ARBA00022448"/>
    </source>
</evidence>
<dbReference type="Pfam" id="PF01297">
    <property type="entry name" value="ZnuA"/>
    <property type="match status" value="1"/>
</dbReference>
<dbReference type="PANTHER" id="PTHR42953:SF1">
    <property type="entry name" value="METAL-BINDING PROTEIN HI_0362-RELATED"/>
    <property type="match status" value="1"/>
</dbReference>
<dbReference type="Gene3D" id="3.40.50.1980">
    <property type="entry name" value="Nitrogenase molybdenum iron protein domain"/>
    <property type="match status" value="1"/>
</dbReference>
<dbReference type="GO" id="GO:0030001">
    <property type="term" value="P:metal ion transport"/>
    <property type="evidence" value="ECO:0007669"/>
    <property type="project" value="InterPro"/>
</dbReference>
<comment type="subcellular location">
    <subcellularLocation>
        <location evidence="1">Cell envelope</location>
    </subcellularLocation>
</comment>
<dbReference type="eggNOG" id="COG0803">
    <property type="taxonomic scope" value="Bacteria"/>
</dbReference>
<dbReference type="HOGENOM" id="CLU_016838_0_0_11"/>
<dbReference type="RefSeq" id="WP_013137142.1">
    <property type="nucleotide sequence ID" value="NC_014168.1"/>
</dbReference>
<dbReference type="KEGG" id="srt:Srot_0197"/>
<accession>D6ZAE4</accession>
<dbReference type="EMBL" id="CP001958">
    <property type="protein sequence ID" value="ADG96686.1"/>
    <property type="molecule type" value="Genomic_DNA"/>
</dbReference>
<keyword evidence="6" id="KW-1185">Reference proteome</keyword>
<keyword evidence="3" id="KW-0479">Metal-binding</keyword>
<dbReference type="GO" id="GO:0046872">
    <property type="term" value="F:metal ion binding"/>
    <property type="evidence" value="ECO:0007669"/>
    <property type="project" value="UniProtKB-KW"/>
</dbReference>
<evidence type="ECO:0000256" key="1">
    <source>
        <dbReference type="ARBA" id="ARBA00004196"/>
    </source>
</evidence>
<evidence type="ECO:0000313" key="6">
    <source>
        <dbReference type="Proteomes" id="UP000002247"/>
    </source>
</evidence>
<keyword evidence="4" id="KW-0732">Signal</keyword>
<dbReference type="STRING" id="640132.Srot_0197"/>
<dbReference type="PANTHER" id="PTHR42953">
    <property type="entry name" value="HIGH-AFFINITY ZINC UPTAKE SYSTEM PROTEIN ZNUA-RELATED"/>
    <property type="match status" value="1"/>
</dbReference>
<name>D6ZAE4_SEGRD</name>
<dbReference type="Proteomes" id="UP000002247">
    <property type="component" value="Chromosome"/>
</dbReference>
<keyword evidence="2" id="KW-0813">Transport</keyword>
<dbReference type="InterPro" id="IPR050492">
    <property type="entry name" value="Bact_metal-bind_prot9"/>
</dbReference>
<reference evidence="5 6" key="1">
    <citation type="journal article" date="2010" name="Stand. Genomic Sci.">
        <title>Complete genome sequence of Segniliparus rotundus type strain (CDC 1076).</title>
        <authorList>
            <person name="Sikorski J."/>
            <person name="Lapidus A."/>
            <person name="Copeland A."/>
            <person name="Misra M."/>
            <person name="Glavina Del Rio T."/>
            <person name="Nolan M."/>
            <person name="Lucas S."/>
            <person name="Chen F."/>
            <person name="Tice H."/>
            <person name="Cheng J.F."/>
            <person name="Jando M."/>
            <person name="Schneider S."/>
            <person name="Bruce D."/>
            <person name="Goodwin L."/>
            <person name="Pitluck S."/>
            <person name="Liolios K."/>
            <person name="Mikhailova N."/>
            <person name="Pati A."/>
            <person name="Ivanova N."/>
            <person name="Mavromatis K."/>
            <person name="Chen A."/>
            <person name="Palaniappan K."/>
            <person name="Chertkov O."/>
            <person name="Land M."/>
            <person name="Hauser L."/>
            <person name="Chang Y.J."/>
            <person name="Jeffries C.D."/>
            <person name="Brettin T."/>
            <person name="Detter J.C."/>
            <person name="Han C."/>
            <person name="Rohde M."/>
            <person name="Goker M."/>
            <person name="Bristow J."/>
            <person name="Eisen J.A."/>
            <person name="Markowitz V."/>
            <person name="Hugenholtz P."/>
            <person name="Kyrpides N.C."/>
            <person name="Klenk H.P."/>
        </authorList>
    </citation>
    <scope>NUCLEOTIDE SEQUENCE [LARGE SCALE GENOMIC DNA]</scope>
    <source>
        <strain evidence="6">ATCC BAA-972 / CDC 1076 / CIP 108378 / DSM 44985 / JCM 13578</strain>
    </source>
</reference>
<evidence type="ECO:0000256" key="4">
    <source>
        <dbReference type="ARBA" id="ARBA00022729"/>
    </source>
</evidence>
<protein>
    <submittedName>
        <fullName evidence="5">Periplasmic solute binding protein</fullName>
    </submittedName>
</protein>
<evidence type="ECO:0000313" key="5">
    <source>
        <dbReference type="EMBL" id="ADG96686.1"/>
    </source>
</evidence>
<gene>
    <name evidence="5" type="ordered locus">Srot_0197</name>
</gene>
<organism evidence="5 6">
    <name type="scientific">Segniliparus rotundus (strain ATCC BAA-972 / CDC 1076 / CIP 108378 / DSM 44985 / JCM 13578)</name>
    <dbReference type="NCBI Taxonomy" id="640132"/>
    <lineage>
        <taxon>Bacteria</taxon>
        <taxon>Bacillati</taxon>
        <taxon>Actinomycetota</taxon>
        <taxon>Actinomycetes</taxon>
        <taxon>Mycobacteriales</taxon>
        <taxon>Segniliparaceae</taxon>
        <taxon>Segniliparus</taxon>
    </lineage>
</organism>